<keyword evidence="1" id="KW-0812">Transmembrane</keyword>
<dbReference type="KEGG" id="nmk:CHR53_13675"/>
<reference evidence="2 3" key="1">
    <citation type="submission" date="2017-07" db="EMBL/GenBank/DDBJ databases">
        <title>The complete genome sequence of Bacillus mesonae strain H20-5, an efficient strain improving plant abiotic stress resistance.</title>
        <authorList>
            <person name="Kim S.Y."/>
            <person name="Song H."/>
            <person name="Sang M.K."/>
            <person name="Weon H.-Y."/>
            <person name="Song J."/>
        </authorList>
    </citation>
    <scope>NUCLEOTIDE SEQUENCE [LARGE SCALE GENOMIC DNA]</scope>
    <source>
        <strain evidence="2 3">H20-5</strain>
    </source>
</reference>
<organism evidence="2 3">
    <name type="scientific">Neobacillus mesonae</name>
    <dbReference type="NCBI Taxonomy" id="1193713"/>
    <lineage>
        <taxon>Bacteria</taxon>
        <taxon>Bacillati</taxon>
        <taxon>Bacillota</taxon>
        <taxon>Bacilli</taxon>
        <taxon>Bacillales</taxon>
        <taxon>Bacillaceae</taxon>
        <taxon>Neobacillus</taxon>
    </lineage>
</organism>
<dbReference type="OrthoDB" id="2734473at2"/>
<evidence type="ECO:0000313" key="3">
    <source>
        <dbReference type="Proteomes" id="UP000282892"/>
    </source>
</evidence>
<keyword evidence="1" id="KW-0472">Membrane</keyword>
<feature type="transmembrane region" description="Helical" evidence="1">
    <location>
        <begin position="253"/>
        <end position="273"/>
    </location>
</feature>
<feature type="transmembrane region" description="Helical" evidence="1">
    <location>
        <begin position="285"/>
        <end position="306"/>
    </location>
</feature>
<dbReference type="Gene3D" id="1.50.10.150">
    <property type="entry name" value="Voltage-dependent anion channel"/>
    <property type="match status" value="1"/>
</dbReference>
<sequence length="350" mass="40421">MFYFWLLLILAVGIGWLFFYKKIYIQTSTMAAVMAFGIFTEGVLLNHFGVRFFHSSFGKILSICNLSIWIAFIESFFIAFINGRFKKLHYTNQINRFGIGTWVAGTSICGIILYKQFVEWRTISEVITFLNILLWVTYIGISLKTFIEIYRTKLYGKVHGIILLTTVSTQSIVLLMTTVFKNFPISATLSFLFIGFGFYLLSVFIIFYRYGTTSWSIEADWNNTNCIVHGALSISGIACMMSAVVPFEIIRTIWWLSAAMFLAVESIEVYRLVRRIQLLGVKKGLFIYDVTQWSRIFTFAMFYTFTSFFHPHFSIIQQVKHAVLSIGVWIIILLLSVEIILCADYMLKLI</sequence>
<evidence type="ECO:0000313" key="2">
    <source>
        <dbReference type="EMBL" id="AZU62249.1"/>
    </source>
</evidence>
<dbReference type="InterPro" id="IPR038665">
    <property type="entry name" value="Voltage-dep_anion_channel_sf"/>
</dbReference>
<feature type="transmembrane region" description="Helical" evidence="1">
    <location>
        <begin position="158"/>
        <end position="179"/>
    </location>
</feature>
<dbReference type="EMBL" id="CP022572">
    <property type="protein sequence ID" value="AZU62249.1"/>
    <property type="molecule type" value="Genomic_DNA"/>
</dbReference>
<proteinExistence type="predicted"/>
<feature type="transmembrane region" description="Helical" evidence="1">
    <location>
        <begin position="6"/>
        <end position="23"/>
    </location>
</feature>
<feature type="transmembrane region" description="Helical" evidence="1">
    <location>
        <begin position="126"/>
        <end position="146"/>
    </location>
</feature>
<name>A0A3Q9QVA3_9BACI</name>
<feature type="transmembrane region" description="Helical" evidence="1">
    <location>
        <begin position="94"/>
        <end position="114"/>
    </location>
</feature>
<feature type="transmembrane region" description="Helical" evidence="1">
    <location>
        <begin position="60"/>
        <end position="82"/>
    </location>
</feature>
<feature type="transmembrane region" description="Helical" evidence="1">
    <location>
        <begin position="30"/>
        <end position="48"/>
    </location>
</feature>
<feature type="transmembrane region" description="Helical" evidence="1">
    <location>
        <begin position="326"/>
        <end position="347"/>
    </location>
</feature>
<protein>
    <submittedName>
        <fullName evidence="2">Uncharacterized protein</fullName>
    </submittedName>
</protein>
<feature type="transmembrane region" description="Helical" evidence="1">
    <location>
        <begin position="185"/>
        <end position="207"/>
    </location>
</feature>
<accession>A0A3Q9QVA3</accession>
<gene>
    <name evidence="2" type="ORF">CHR53_13675</name>
</gene>
<dbReference type="AlphaFoldDB" id="A0A3Q9QVA3"/>
<evidence type="ECO:0000256" key="1">
    <source>
        <dbReference type="SAM" id="Phobius"/>
    </source>
</evidence>
<keyword evidence="3" id="KW-1185">Reference proteome</keyword>
<dbReference type="Proteomes" id="UP000282892">
    <property type="component" value="Chromosome"/>
</dbReference>
<feature type="transmembrane region" description="Helical" evidence="1">
    <location>
        <begin position="227"/>
        <end position="247"/>
    </location>
</feature>
<dbReference type="RefSeq" id="WP_127486976.1">
    <property type="nucleotide sequence ID" value="NZ_CP022572.1"/>
</dbReference>
<keyword evidence="1" id="KW-1133">Transmembrane helix</keyword>